<dbReference type="GO" id="GO:0042802">
    <property type="term" value="F:identical protein binding"/>
    <property type="evidence" value="ECO:0007669"/>
    <property type="project" value="TreeGrafter"/>
</dbReference>
<proteinExistence type="predicted"/>
<dbReference type="PANTHER" id="PTHR11280:SF5">
    <property type="entry name" value="GLUCOSAMINE-6-PHOSPHATE ISOMERASE"/>
    <property type="match status" value="1"/>
</dbReference>
<dbReference type="KEGG" id="dog:HP555_05250"/>
<dbReference type="GO" id="GO:0019262">
    <property type="term" value="P:N-acetylneuraminate catabolic process"/>
    <property type="evidence" value="ECO:0007669"/>
    <property type="project" value="TreeGrafter"/>
</dbReference>
<dbReference type="Gene3D" id="3.40.50.1360">
    <property type="match status" value="1"/>
</dbReference>
<dbReference type="InterPro" id="IPR004547">
    <property type="entry name" value="Glucosamine6P_isomerase"/>
</dbReference>
<dbReference type="EMBL" id="CP054140">
    <property type="protein sequence ID" value="QQG65311.1"/>
    <property type="molecule type" value="Genomic_DNA"/>
</dbReference>
<organism evidence="1 2">
    <name type="scientific">Desulfobulbus oligotrophicus</name>
    <dbReference type="NCBI Taxonomy" id="1909699"/>
    <lineage>
        <taxon>Bacteria</taxon>
        <taxon>Pseudomonadati</taxon>
        <taxon>Thermodesulfobacteriota</taxon>
        <taxon>Desulfobulbia</taxon>
        <taxon>Desulfobulbales</taxon>
        <taxon>Desulfobulbaceae</taxon>
        <taxon>Desulfobulbus</taxon>
    </lineage>
</organism>
<dbReference type="InterPro" id="IPR037171">
    <property type="entry name" value="NagB/RpiA_transferase-like"/>
</dbReference>
<accession>A0A7T5VCJ1</accession>
<evidence type="ECO:0000313" key="2">
    <source>
        <dbReference type="Proteomes" id="UP000596092"/>
    </source>
</evidence>
<dbReference type="RefSeq" id="WP_199264133.1">
    <property type="nucleotide sequence ID" value="NZ_CP054140.1"/>
</dbReference>
<reference evidence="1 2" key="1">
    <citation type="submission" date="2020-05" db="EMBL/GenBank/DDBJ databases">
        <title>Complete genome of Desulfobulbus oligotrophicus.</title>
        <authorList>
            <person name="Podar M."/>
        </authorList>
    </citation>
    <scope>NUCLEOTIDE SEQUENCE [LARGE SCALE GENOMIC DNA]</scope>
    <source>
        <strain evidence="1 2">Prop6</strain>
    </source>
</reference>
<name>A0A7T5VCJ1_9BACT</name>
<sequence length="340" mass="37418">MPLTIYITKDFDQMSQVAAQVAELKIRHMQTNAKTINLGLATGNSPTGLYKHLAKAFNSKRLDAERVRSFNLDEYVGLPGENAQQRALHSKSYSYFMISELFGLLQQKFIETYVPYGSLIEQAQLEKELIAHPEYYTMRGNSRGQAIEINTDAAGLLREIKQNVLDAYVRTIEEAGGIDLQVIGVGGLGHVAFHESGIPFDSSPVILVKLDDDTIKNAVTDGSFASESASPHYAISMSTEFVFKAKTVLLLANGPRKTSPIARSLLDSVTCDVPLSYSQQYAAAGGEMIYVLDEPAALEVLMARDALLDKGHTLVDLRDKSYAKVEQIMFSRNPQTCILG</sequence>
<keyword evidence="2" id="KW-1185">Reference proteome</keyword>
<evidence type="ECO:0000313" key="1">
    <source>
        <dbReference type="EMBL" id="QQG65311.1"/>
    </source>
</evidence>
<dbReference type="GO" id="GO:0006043">
    <property type="term" value="P:glucosamine catabolic process"/>
    <property type="evidence" value="ECO:0007669"/>
    <property type="project" value="TreeGrafter"/>
</dbReference>
<dbReference type="SUPFAM" id="SSF100950">
    <property type="entry name" value="NagB/RpiA/CoA transferase-like"/>
    <property type="match status" value="1"/>
</dbReference>
<dbReference type="GO" id="GO:0005737">
    <property type="term" value="C:cytoplasm"/>
    <property type="evidence" value="ECO:0007669"/>
    <property type="project" value="TreeGrafter"/>
</dbReference>
<dbReference type="GO" id="GO:0006046">
    <property type="term" value="P:N-acetylglucosamine catabolic process"/>
    <property type="evidence" value="ECO:0007669"/>
    <property type="project" value="TreeGrafter"/>
</dbReference>
<dbReference type="AlphaFoldDB" id="A0A7T5VCJ1"/>
<dbReference type="Proteomes" id="UP000596092">
    <property type="component" value="Chromosome"/>
</dbReference>
<protein>
    <submittedName>
        <fullName evidence="1">6-phosphogluconolactonase</fullName>
    </submittedName>
</protein>
<dbReference type="PANTHER" id="PTHR11280">
    <property type="entry name" value="GLUCOSAMINE-6-PHOSPHATE ISOMERASE"/>
    <property type="match status" value="1"/>
</dbReference>
<dbReference type="GO" id="GO:0004342">
    <property type="term" value="F:glucosamine-6-phosphate deaminase activity"/>
    <property type="evidence" value="ECO:0007669"/>
    <property type="project" value="InterPro"/>
</dbReference>
<gene>
    <name evidence="1" type="ORF">HP555_05250</name>
</gene>